<feature type="transmembrane region" description="Helical" evidence="2">
    <location>
        <begin position="546"/>
        <end position="566"/>
    </location>
</feature>
<evidence type="ECO:0000313" key="3">
    <source>
        <dbReference type="EMBL" id="MFB9642021.1"/>
    </source>
</evidence>
<feature type="transmembrane region" description="Helical" evidence="2">
    <location>
        <begin position="39"/>
        <end position="57"/>
    </location>
</feature>
<feature type="transmembrane region" description="Helical" evidence="2">
    <location>
        <begin position="103"/>
        <end position="126"/>
    </location>
</feature>
<feature type="transmembrane region" description="Helical" evidence="2">
    <location>
        <begin position="344"/>
        <end position="364"/>
    </location>
</feature>
<feature type="transmembrane region" description="Helical" evidence="2">
    <location>
        <begin position="179"/>
        <end position="199"/>
    </location>
</feature>
<accession>A0ABV5SQL0</accession>
<evidence type="ECO:0008006" key="5">
    <source>
        <dbReference type="Google" id="ProtNLM"/>
    </source>
</evidence>
<keyword evidence="2" id="KW-0472">Membrane</keyword>
<feature type="transmembrane region" description="Helical" evidence="2">
    <location>
        <begin position="385"/>
        <end position="407"/>
    </location>
</feature>
<feature type="transmembrane region" description="Helical" evidence="2">
    <location>
        <begin position="220"/>
        <end position="241"/>
    </location>
</feature>
<gene>
    <name evidence="3" type="ORF">ACFFQV_06920</name>
</gene>
<dbReference type="RefSeq" id="WP_157424777.1">
    <property type="nucleotide sequence ID" value="NZ_BAAANI010000007.1"/>
</dbReference>
<keyword evidence="2" id="KW-1133">Transmembrane helix</keyword>
<evidence type="ECO:0000256" key="2">
    <source>
        <dbReference type="SAM" id="Phobius"/>
    </source>
</evidence>
<organism evidence="3 4">
    <name type="scientific">Agromyces lapidis</name>
    <dbReference type="NCBI Taxonomy" id="279574"/>
    <lineage>
        <taxon>Bacteria</taxon>
        <taxon>Bacillati</taxon>
        <taxon>Actinomycetota</taxon>
        <taxon>Actinomycetes</taxon>
        <taxon>Micrococcales</taxon>
        <taxon>Microbacteriaceae</taxon>
        <taxon>Agromyces</taxon>
    </lineage>
</organism>
<keyword evidence="2" id="KW-0812">Transmembrane</keyword>
<name>A0ABV5SQL0_9MICO</name>
<feature type="transmembrane region" description="Helical" evidence="2">
    <location>
        <begin position="310"/>
        <end position="332"/>
    </location>
</feature>
<feature type="transmembrane region" description="Helical" evidence="2">
    <location>
        <begin position="419"/>
        <end position="446"/>
    </location>
</feature>
<proteinExistence type="predicted"/>
<evidence type="ECO:0000313" key="4">
    <source>
        <dbReference type="Proteomes" id="UP001589667"/>
    </source>
</evidence>
<dbReference type="Proteomes" id="UP001589667">
    <property type="component" value="Unassembled WGS sequence"/>
</dbReference>
<evidence type="ECO:0000256" key="1">
    <source>
        <dbReference type="SAM" id="MobiDB-lite"/>
    </source>
</evidence>
<sequence>MSQQQQERTNERGTAPAGGSVRPARPEWRGIGERTWQRTGQGLSLAAVVLLIAVSLAELDRLIASVPDAEGQSHSLNMVLSPLSLLQRTSWSAWAEMPWHAQLGGWIILSAVLDAVMVLAYAILLHRLIMTAPRAAQTVPAIAFATILASECLEGALQIGAGAAVSTGMADVAHAVGRLMAFVTLVKVLGFVVFGVAVLRIPEYRGYIGTRLGRLGRAIWVHRLAALAILVLFVLACIPAADLLDQLPDVQRQWADGARGGWHAAFGIAGLLITGVLAFALNRRRTRYMIETRVHGWVGRQSPSRLHAAGPWLIAPAGQLLVAAIALVIAGVNGAETPIHLPTFLAILGVELAVAVLAAVTWPWSRRHPESPREADVERASDSWIVGDSLAAIVLVVGAIGVVRSFLVPVVLGGSDAGTLGWVLIPLSVAVVVVAPWAVLTAANLLPAGARFLRRSRLDPTDARLPDGVHVSKSGWVEWLALGAGAFVLLFGLLYPAQIGATFGAVAVMLVSLGAWVAVFGAFTLIVQARTLIAPFRWLRMKAAPVLTLGIIVPLVLNVALAAMPWPGASDTALHEVHVSNGSPEANPVEPDALADRLDELRRDTECAVPLDLDGDGAPDQGGPSARPVFLIASEGGGIRAAYWTASVLGALDGCAARSGFIASGISGGSVGLALASAADDDTQQDPETLVAAARNLSRPEAVSTAALGLVVGDAVAGGWGVHMPSYLDPADGDDHGWRWRDRAALIEAWWEDGTSLDAPFTNTIDPLTGALLMNSADVVTKCRLLVQQAPVIPERGEPASAGGGRIGPCDGTGGLPSMLQFDELPGLEDAQEASDCLAGLDWSTAAMLSARFAVITPTGSLPGDFPCGDVAGAQFVDGGYVEPTSLATIADIAPELMDRFAEVNSRPGSDVSLVPVLLYLRNSQGYDLVTDIARAESEPLAPITGNAARVRLTGQDAWIQRIALTMPEACPSETASADPEQASACRAAFEAVVGPGGAAAGGVIVVAPGSEPAVVPPLGWALSEASQARFSEALHTAANCRDDGERATREEREAASHHYPGLDRVPALFGEEDTSELCARIDAQLANAD</sequence>
<feature type="region of interest" description="Disordered" evidence="1">
    <location>
        <begin position="1"/>
        <end position="28"/>
    </location>
</feature>
<feature type="transmembrane region" description="Helical" evidence="2">
    <location>
        <begin position="261"/>
        <end position="281"/>
    </location>
</feature>
<feature type="transmembrane region" description="Helical" evidence="2">
    <location>
        <begin position="138"/>
        <end position="159"/>
    </location>
</feature>
<feature type="transmembrane region" description="Helical" evidence="2">
    <location>
        <begin position="503"/>
        <end position="526"/>
    </location>
</feature>
<keyword evidence="4" id="KW-1185">Reference proteome</keyword>
<reference evidence="3 4" key="1">
    <citation type="submission" date="2024-09" db="EMBL/GenBank/DDBJ databases">
        <authorList>
            <person name="Sun Q."/>
            <person name="Mori K."/>
        </authorList>
    </citation>
    <scope>NUCLEOTIDE SEQUENCE [LARGE SCALE GENOMIC DNA]</scope>
    <source>
        <strain evidence="3 4">JCM 14321</strain>
    </source>
</reference>
<protein>
    <recommendedName>
        <fullName evidence="5">PNPLA domain-containing protein</fullName>
    </recommendedName>
</protein>
<comment type="caution">
    <text evidence="3">The sequence shown here is derived from an EMBL/GenBank/DDBJ whole genome shotgun (WGS) entry which is preliminary data.</text>
</comment>
<dbReference type="EMBL" id="JBHMBL010000001">
    <property type="protein sequence ID" value="MFB9642021.1"/>
    <property type="molecule type" value="Genomic_DNA"/>
</dbReference>
<feature type="transmembrane region" description="Helical" evidence="2">
    <location>
        <begin position="479"/>
        <end position="497"/>
    </location>
</feature>